<evidence type="ECO:0000256" key="2">
    <source>
        <dbReference type="ARBA" id="ARBA00023163"/>
    </source>
</evidence>
<dbReference type="Proteomes" id="UP000240971">
    <property type="component" value="Unassembled WGS sequence"/>
</dbReference>
<accession>A0A2P8HHL0</accession>
<evidence type="ECO:0000313" key="4">
    <source>
        <dbReference type="EMBL" id="PSL45679.1"/>
    </source>
</evidence>
<name>A0A2P8HHL0_CHINA</name>
<dbReference type="Gene3D" id="1.10.10.60">
    <property type="entry name" value="Homeodomain-like"/>
    <property type="match status" value="2"/>
</dbReference>
<dbReference type="PANTHER" id="PTHR47893">
    <property type="entry name" value="REGULATORY PROTEIN PCHR"/>
    <property type="match status" value="1"/>
</dbReference>
<gene>
    <name evidence="4" type="ORF">CLV51_104386</name>
</gene>
<dbReference type="GO" id="GO:0043565">
    <property type="term" value="F:sequence-specific DNA binding"/>
    <property type="evidence" value="ECO:0007669"/>
    <property type="project" value="InterPro"/>
</dbReference>
<reference evidence="4 5" key="1">
    <citation type="submission" date="2018-03" db="EMBL/GenBank/DDBJ databases">
        <title>Genomic Encyclopedia of Archaeal and Bacterial Type Strains, Phase II (KMG-II): from individual species to whole genera.</title>
        <authorList>
            <person name="Goeker M."/>
        </authorList>
    </citation>
    <scope>NUCLEOTIDE SEQUENCE [LARGE SCALE GENOMIC DNA]</scope>
    <source>
        <strain evidence="4 5">DSM 24859</strain>
    </source>
</reference>
<keyword evidence="5" id="KW-1185">Reference proteome</keyword>
<dbReference type="InterPro" id="IPR053142">
    <property type="entry name" value="PchR_regulatory_protein"/>
</dbReference>
<dbReference type="GO" id="GO:0003700">
    <property type="term" value="F:DNA-binding transcription factor activity"/>
    <property type="evidence" value="ECO:0007669"/>
    <property type="project" value="InterPro"/>
</dbReference>
<dbReference type="OrthoDB" id="669939at2"/>
<evidence type="ECO:0000256" key="1">
    <source>
        <dbReference type="ARBA" id="ARBA00023015"/>
    </source>
</evidence>
<dbReference type="PROSITE" id="PS01124">
    <property type="entry name" value="HTH_ARAC_FAMILY_2"/>
    <property type="match status" value="1"/>
</dbReference>
<dbReference type="InterPro" id="IPR009057">
    <property type="entry name" value="Homeodomain-like_sf"/>
</dbReference>
<dbReference type="RefSeq" id="WP_158267084.1">
    <property type="nucleotide sequence ID" value="NZ_PYAW01000004.1"/>
</dbReference>
<proteinExistence type="predicted"/>
<keyword evidence="1" id="KW-0805">Transcription regulation</keyword>
<dbReference type="EMBL" id="PYAW01000004">
    <property type="protein sequence ID" value="PSL45679.1"/>
    <property type="molecule type" value="Genomic_DNA"/>
</dbReference>
<dbReference type="AlphaFoldDB" id="A0A2P8HHL0"/>
<dbReference type="SMART" id="SM00342">
    <property type="entry name" value="HTH_ARAC"/>
    <property type="match status" value="1"/>
</dbReference>
<dbReference type="Pfam" id="PF12833">
    <property type="entry name" value="HTH_18"/>
    <property type="match status" value="1"/>
</dbReference>
<dbReference type="SUPFAM" id="SSF46689">
    <property type="entry name" value="Homeodomain-like"/>
    <property type="match status" value="2"/>
</dbReference>
<keyword evidence="4" id="KW-0238">DNA-binding</keyword>
<keyword evidence="2" id="KW-0804">Transcription</keyword>
<feature type="domain" description="HTH araC/xylS-type" evidence="3">
    <location>
        <begin position="229"/>
        <end position="327"/>
    </location>
</feature>
<evidence type="ECO:0000259" key="3">
    <source>
        <dbReference type="PROSITE" id="PS01124"/>
    </source>
</evidence>
<protein>
    <submittedName>
        <fullName evidence="4">AraC-like DNA-binding protein</fullName>
    </submittedName>
</protein>
<dbReference type="InterPro" id="IPR018060">
    <property type="entry name" value="HTH_AraC"/>
</dbReference>
<comment type="caution">
    <text evidence="4">The sequence shown here is derived from an EMBL/GenBank/DDBJ whole genome shotgun (WGS) entry which is preliminary data.</text>
</comment>
<dbReference type="PANTHER" id="PTHR47893:SF1">
    <property type="entry name" value="REGULATORY PROTEIN PCHR"/>
    <property type="match status" value="1"/>
</dbReference>
<organism evidence="4 5">
    <name type="scientific">Chitinophaga niastensis</name>
    <dbReference type="NCBI Taxonomy" id="536980"/>
    <lineage>
        <taxon>Bacteria</taxon>
        <taxon>Pseudomonadati</taxon>
        <taxon>Bacteroidota</taxon>
        <taxon>Chitinophagia</taxon>
        <taxon>Chitinophagales</taxon>
        <taxon>Chitinophagaceae</taxon>
        <taxon>Chitinophaga</taxon>
    </lineage>
</organism>
<sequence length="335" mass="38743">MSLQLTTANKEEISYQKYVPQALLNHVIANAQLYYCSGDYGQLIFQEIAGSDFSIWYSEYLIAQNTTIYAYGDEPCLELHFTLNNKQVCDLEGLGNVVISAWQYNIIYLPFVQSKSTFKQGKGCTSFDIHFSKEYLFKLIPYFPLIGQFMENVDREIACIFSPQNAAASPQMIAIINKILYCGYTGVIKDIYLENKAHELLLLALEKLTWREDMHNDMELRPDDIERLQEARNLLLQNMDNPCSLRELAHKVFINEFKLKKGFKQLFGATVFDFLLNARMEKAYLLLTETDMLIKEITMITGYKNVSNFTAAFKKKYGYPPGRFKNNLREEITVL</sequence>
<evidence type="ECO:0000313" key="5">
    <source>
        <dbReference type="Proteomes" id="UP000240971"/>
    </source>
</evidence>